<accession>M7ZB83</accession>
<organism evidence="1">
    <name type="scientific">Triticum urartu</name>
    <name type="common">Red wild einkorn</name>
    <name type="synonym">Crithodium urartu</name>
    <dbReference type="NCBI Taxonomy" id="4572"/>
    <lineage>
        <taxon>Eukaryota</taxon>
        <taxon>Viridiplantae</taxon>
        <taxon>Streptophyta</taxon>
        <taxon>Embryophyta</taxon>
        <taxon>Tracheophyta</taxon>
        <taxon>Spermatophyta</taxon>
        <taxon>Magnoliopsida</taxon>
        <taxon>Liliopsida</taxon>
        <taxon>Poales</taxon>
        <taxon>Poaceae</taxon>
        <taxon>BOP clade</taxon>
        <taxon>Pooideae</taxon>
        <taxon>Triticodae</taxon>
        <taxon>Triticeae</taxon>
        <taxon>Triticinae</taxon>
        <taxon>Triticum</taxon>
    </lineage>
</organism>
<reference evidence="1" key="1">
    <citation type="journal article" date="2013" name="Nature">
        <title>Draft genome of the wheat A-genome progenitor Triticum urartu.</title>
        <authorList>
            <person name="Ling H.Q."/>
            <person name="Zhao S."/>
            <person name="Liu D."/>
            <person name="Wang J."/>
            <person name="Sun H."/>
            <person name="Zhang C."/>
            <person name="Fan H."/>
            <person name="Li D."/>
            <person name="Dong L."/>
            <person name="Tao Y."/>
            <person name="Gao C."/>
            <person name="Wu H."/>
            <person name="Li Y."/>
            <person name="Cui Y."/>
            <person name="Guo X."/>
            <person name="Zheng S."/>
            <person name="Wang B."/>
            <person name="Yu K."/>
            <person name="Liang Q."/>
            <person name="Yang W."/>
            <person name="Lou X."/>
            <person name="Chen J."/>
            <person name="Feng M."/>
            <person name="Jian J."/>
            <person name="Zhang X."/>
            <person name="Luo G."/>
            <person name="Jiang Y."/>
            <person name="Liu J."/>
            <person name="Wang Z."/>
            <person name="Sha Y."/>
            <person name="Zhang B."/>
            <person name="Wu H."/>
            <person name="Tang D."/>
            <person name="Shen Q."/>
            <person name="Xue P."/>
            <person name="Zou S."/>
            <person name="Wang X."/>
            <person name="Liu X."/>
            <person name="Wang F."/>
            <person name="Yang Y."/>
            <person name="An X."/>
            <person name="Dong Z."/>
            <person name="Zhang K."/>
            <person name="Zhang X."/>
            <person name="Luo M.C."/>
            <person name="Dvorak J."/>
            <person name="Tong Y."/>
            <person name="Wang J."/>
            <person name="Yang H."/>
            <person name="Li Z."/>
            <person name="Wang D."/>
            <person name="Zhang A."/>
            <person name="Wang J."/>
        </authorList>
    </citation>
    <scope>NUCLEOTIDE SEQUENCE</scope>
</reference>
<protein>
    <submittedName>
        <fullName evidence="1">Uncharacterized protein</fullName>
    </submittedName>
</protein>
<proteinExistence type="predicted"/>
<dbReference type="PANTHER" id="PTHR31325">
    <property type="entry name" value="OS01G0798800 PROTEIN-RELATED"/>
    <property type="match status" value="1"/>
</dbReference>
<dbReference type="STRING" id="4572.M7ZB83"/>
<dbReference type="Pfam" id="PF13968">
    <property type="entry name" value="DUF4220"/>
    <property type="match status" value="1"/>
</dbReference>
<dbReference type="InterPro" id="IPR025315">
    <property type="entry name" value="DUF4220"/>
</dbReference>
<evidence type="ECO:0000313" key="1">
    <source>
        <dbReference type="EMBL" id="EMS60463.1"/>
    </source>
</evidence>
<dbReference type="EMBL" id="KD108696">
    <property type="protein sequence ID" value="EMS60463.1"/>
    <property type="molecule type" value="Genomic_DNA"/>
</dbReference>
<sequence length="198" mass="21180">MAEETAAAPLRLLSVATAAATTGAMIKLATMAGGALGFWNDWASQISVLLSLFFQVLLHIFANIRRRKDGSSWLRVPLWVAYQLSDSTATYAAGQLLFSGATKDHHLIAFWVPFLLLHLGGPDNITAYALEDSKLWGRHLLSLVVQVLAAAIVLYRHIVGGGTLLMVAAILISVVGVAKVIMELTSMRVSSAGTLPPT</sequence>
<dbReference type="AlphaFoldDB" id="M7ZB83"/>
<name>M7ZB83_TRIUA</name>
<dbReference type="eggNOG" id="ENOG502QQBP">
    <property type="taxonomic scope" value="Eukaryota"/>
</dbReference>
<gene>
    <name evidence="1" type="ORF">TRIUR3_04530</name>
</gene>